<dbReference type="Pfam" id="PF02325">
    <property type="entry name" value="CCB3_YggT"/>
    <property type="match status" value="1"/>
</dbReference>
<feature type="transmembrane region" description="Helical" evidence="1">
    <location>
        <begin position="6"/>
        <end position="22"/>
    </location>
</feature>
<dbReference type="GO" id="GO:0016020">
    <property type="term" value="C:membrane"/>
    <property type="evidence" value="ECO:0007669"/>
    <property type="project" value="InterPro"/>
</dbReference>
<name>A0AAX4HNB3_9BACT</name>
<dbReference type="KEGG" id="psti:SOO65_18315"/>
<keyword evidence="3" id="KW-1185">Reference proteome</keyword>
<reference evidence="2 3" key="1">
    <citation type="submission" date="2023-11" db="EMBL/GenBank/DDBJ databases">
        <title>Peredibacter starrii A3.12.</title>
        <authorList>
            <person name="Mitchell R.J."/>
        </authorList>
    </citation>
    <scope>NUCLEOTIDE SEQUENCE [LARGE SCALE GENOMIC DNA]</scope>
    <source>
        <strain evidence="2 3">A3.12</strain>
    </source>
</reference>
<gene>
    <name evidence="2" type="ORF">SOO65_18315</name>
</gene>
<dbReference type="InterPro" id="IPR003425">
    <property type="entry name" value="CCB3/YggT"/>
</dbReference>
<keyword evidence="1" id="KW-1133">Transmembrane helix</keyword>
<protein>
    <submittedName>
        <fullName evidence="2">YggT family protein</fullName>
    </submittedName>
</protein>
<evidence type="ECO:0000313" key="2">
    <source>
        <dbReference type="EMBL" id="WPU64652.1"/>
    </source>
</evidence>
<organism evidence="2 3">
    <name type="scientific">Peredibacter starrii</name>
    <dbReference type="NCBI Taxonomy" id="28202"/>
    <lineage>
        <taxon>Bacteria</taxon>
        <taxon>Pseudomonadati</taxon>
        <taxon>Bdellovibrionota</taxon>
        <taxon>Bacteriovoracia</taxon>
        <taxon>Bacteriovoracales</taxon>
        <taxon>Bacteriovoracaceae</taxon>
        <taxon>Peredibacter</taxon>
    </lineage>
</organism>
<sequence>MIHHLLQLFIYIIIADVILSYFPDVRRQQWAQILHKIADAPQRPIREMLPKDIPLDPSPMIIIILVQILMYLL</sequence>
<proteinExistence type="predicted"/>
<evidence type="ECO:0000256" key="1">
    <source>
        <dbReference type="SAM" id="Phobius"/>
    </source>
</evidence>
<keyword evidence="1" id="KW-0472">Membrane</keyword>
<dbReference type="EMBL" id="CP139487">
    <property type="protein sequence ID" value="WPU64652.1"/>
    <property type="molecule type" value="Genomic_DNA"/>
</dbReference>
<accession>A0AAX4HNB3</accession>
<keyword evidence="1" id="KW-0812">Transmembrane</keyword>
<dbReference type="Proteomes" id="UP001324634">
    <property type="component" value="Chromosome"/>
</dbReference>
<dbReference type="AlphaFoldDB" id="A0AAX4HNB3"/>
<dbReference type="RefSeq" id="WP_321393832.1">
    <property type="nucleotide sequence ID" value="NZ_CP139487.1"/>
</dbReference>
<evidence type="ECO:0000313" key="3">
    <source>
        <dbReference type="Proteomes" id="UP001324634"/>
    </source>
</evidence>